<accession>W6NEF4</accession>
<evidence type="ECO:0000313" key="4">
    <source>
        <dbReference type="EMBL" id="CDL90412.1"/>
    </source>
</evidence>
<dbReference type="Pfam" id="PF03323">
    <property type="entry name" value="GerA"/>
    <property type="match status" value="1"/>
</dbReference>
<reference evidence="4 5" key="1">
    <citation type="journal article" date="2015" name="Genome Announc.">
        <title>Draft Genome Sequence of Clostridium tyrobutyricum Strain DIVETGP, Isolated from Cow's Milk for Grana Padano Production.</title>
        <authorList>
            <person name="Soggiu A."/>
            <person name="Piras C."/>
            <person name="Gaiarsa S."/>
            <person name="Sassera D."/>
            <person name="Roncada P."/>
            <person name="Bendixen E."/>
            <person name="Brasca M."/>
            <person name="Bonizzi L."/>
        </authorList>
    </citation>
    <scope>NUCLEOTIDE SEQUENCE [LARGE SCALE GENOMIC DNA]</scope>
    <source>
        <strain evidence="4 5">DIVETGP</strain>
    </source>
</reference>
<feature type="transmembrane region" description="Helical" evidence="3">
    <location>
        <begin position="273"/>
        <end position="293"/>
    </location>
</feature>
<dbReference type="EMBL" id="CBXI010000006">
    <property type="protein sequence ID" value="CDL90412.1"/>
    <property type="molecule type" value="Genomic_DNA"/>
</dbReference>
<keyword evidence="3" id="KW-0812">Transmembrane</keyword>
<dbReference type="RefSeq" id="WP_017895963.1">
    <property type="nucleotide sequence ID" value="NZ_CBXI010000006.1"/>
</dbReference>
<dbReference type="GO" id="GO:0016020">
    <property type="term" value="C:membrane"/>
    <property type="evidence" value="ECO:0007669"/>
    <property type="project" value="InterPro"/>
</dbReference>
<dbReference type="PANTHER" id="PTHR22550">
    <property type="entry name" value="SPORE GERMINATION PROTEIN"/>
    <property type="match status" value="1"/>
</dbReference>
<keyword evidence="3" id="KW-1133">Transmembrane helix</keyword>
<protein>
    <submittedName>
        <fullName evidence="4">Spore germination protein GerKA</fullName>
    </submittedName>
</protein>
<dbReference type="AlphaFoldDB" id="W6NEF4"/>
<keyword evidence="5" id="KW-1185">Reference proteome</keyword>
<dbReference type="InterPro" id="IPR004995">
    <property type="entry name" value="Spore_Ger"/>
</dbReference>
<dbReference type="InterPro" id="IPR050768">
    <property type="entry name" value="UPF0353/GerABKA_families"/>
</dbReference>
<organism evidence="4 5">
    <name type="scientific">Clostridium tyrobutyricum DIVETGP</name>
    <dbReference type="NCBI Taxonomy" id="1408889"/>
    <lineage>
        <taxon>Bacteria</taxon>
        <taxon>Bacillati</taxon>
        <taxon>Bacillota</taxon>
        <taxon>Clostridia</taxon>
        <taxon>Eubacteriales</taxon>
        <taxon>Clostridiaceae</taxon>
        <taxon>Clostridium</taxon>
    </lineage>
</organism>
<name>W6NEF4_CLOTY</name>
<evidence type="ECO:0000313" key="5">
    <source>
        <dbReference type="Proteomes" id="UP000019482"/>
    </source>
</evidence>
<keyword evidence="2 3" id="KW-0472">Membrane</keyword>
<feature type="transmembrane region" description="Helical" evidence="3">
    <location>
        <begin position="391"/>
        <end position="415"/>
    </location>
</feature>
<evidence type="ECO:0000256" key="2">
    <source>
        <dbReference type="ARBA" id="ARBA00023136"/>
    </source>
</evidence>
<comment type="caution">
    <text evidence="4">The sequence shown here is derived from an EMBL/GenBank/DDBJ whole genome shotgun (WGS) entry which is preliminary data.</text>
</comment>
<evidence type="ECO:0000256" key="1">
    <source>
        <dbReference type="ARBA" id="ARBA00005278"/>
    </source>
</evidence>
<dbReference type="OrthoDB" id="9772630at2"/>
<dbReference type="PIRSF" id="PIRSF005690">
    <property type="entry name" value="GerBA"/>
    <property type="match status" value="1"/>
</dbReference>
<feature type="transmembrane region" description="Helical" evidence="3">
    <location>
        <begin position="313"/>
        <end position="333"/>
    </location>
</feature>
<proteinExistence type="inferred from homology"/>
<gene>
    <name evidence="4" type="ORF">CTDIVETGP_0482</name>
</gene>
<dbReference type="Proteomes" id="UP000019482">
    <property type="component" value="Unassembled WGS sequence"/>
</dbReference>
<dbReference type="PANTHER" id="PTHR22550:SF5">
    <property type="entry name" value="LEUCINE ZIPPER PROTEIN 4"/>
    <property type="match status" value="1"/>
</dbReference>
<evidence type="ECO:0000256" key="3">
    <source>
        <dbReference type="SAM" id="Phobius"/>
    </source>
</evidence>
<dbReference type="GO" id="GO:0009847">
    <property type="term" value="P:spore germination"/>
    <property type="evidence" value="ECO:0007669"/>
    <property type="project" value="InterPro"/>
</dbReference>
<feature type="transmembrane region" description="Helical" evidence="3">
    <location>
        <begin position="354"/>
        <end position="379"/>
    </location>
</feature>
<comment type="similarity">
    <text evidence="1">Belongs to the GerABKA family.</text>
</comment>
<sequence>MNDYLSYIYDKLKNTADFKKRVINSICGDIYLLFIDNLCDSKFISEYLIAPLMQMTKKTINSNIIKDKVLFGNSIGSIKSKDDAILHILSGDVVIVFENMENVLYCEAKGFSKRGIQIPITEAVLKGPKEGFNESIMDNISLIRRRIKNPKLKVELYHLGKESNTTTALIYIQDKAPKSLVSKLKTTIKNIDTDFILDTNYIEEKLKPKISPFDTIDYTEKADVASSKIFQGRAAIIVDGTPFVITAPYFFIENFQVPDDYYLNKIYSNIIRIIRFIAFGISTLLPGIYEALTTYHFSLIPMEFIFRLASSRAYVPFPTILEVIIMLFFFQLLREAGIRLPQPIGQSMSIVGALILGQSAVSAGLASQSTIIIIALSSICSFLVPKLYGGIIIWSTAILILSSLIGIIGFFMGFFMMISHVASLDTCGYPFLLPLGTGKKLKYKDLLYRSSLDSISKNTLKDEDDNE</sequence>
<dbReference type="GeneID" id="29420125"/>